<dbReference type="RefSeq" id="WP_162882508.1">
    <property type="nucleotide sequence ID" value="NZ_JBGMSU010000001.1"/>
</dbReference>
<evidence type="ECO:0000313" key="1">
    <source>
        <dbReference type="EMBL" id="MFA0936190.1"/>
    </source>
</evidence>
<dbReference type="EMBL" id="JBGMSU010000001">
    <property type="protein sequence ID" value="MFA0936190.1"/>
    <property type="molecule type" value="Genomic_DNA"/>
</dbReference>
<gene>
    <name evidence="1" type="ORF">ACDH53_01855</name>
</gene>
<name>A0ABV4PA33_9PSED</name>
<evidence type="ECO:0000313" key="2">
    <source>
        <dbReference type="Proteomes" id="UP001569512"/>
    </source>
</evidence>
<organism evidence="1 2">
    <name type="scientific">Pseudomonas tremae</name>
    <dbReference type="NCBI Taxonomy" id="200454"/>
    <lineage>
        <taxon>Bacteria</taxon>
        <taxon>Pseudomonadati</taxon>
        <taxon>Pseudomonadota</taxon>
        <taxon>Gammaproteobacteria</taxon>
        <taxon>Pseudomonadales</taxon>
        <taxon>Pseudomonadaceae</taxon>
        <taxon>Pseudomonas</taxon>
    </lineage>
</organism>
<dbReference type="Proteomes" id="UP001569512">
    <property type="component" value="Unassembled WGS sequence"/>
</dbReference>
<keyword evidence="2" id="KW-1185">Reference proteome</keyword>
<comment type="caution">
    <text evidence="1">The sequence shown here is derived from an EMBL/GenBank/DDBJ whole genome shotgun (WGS) entry which is preliminary data.</text>
</comment>
<proteinExistence type="predicted"/>
<protein>
    <submittedName>
        <fullName evidence="1">Uncharacterized protein</fullName>
    </submittedName>
</protein>
<sequence length="67" mass="7286">MSTNFTIWAVSEGIGLSMARTIRSVFWAVNPGSEKKSKKITGGVFRAFQCGRAYDLQAGLSVKFPVS</sequence>
<accession>A0ABV4PA33</accession>
<reference evidence="1 2" key="1">
    <citation type="submission" date="2024-06" db="EMBL/GenBank/DDBJ databases">
        <title>Genome sequences for Pseudomonas syringae strains with characterized LPS.</title>
        <authorList>
            <person name="Baltrus D.A."/>
            <person name="Krings L."/>
        </authorList>
    </citation>
    <scope>NUCLEOTIDE SEQUENCE [LARGE SCALE GENOMIC DNA]</scope>
    <source>
        <strain evidence="1 2">NCPPB2708</strain>
    </source>
</reference>